<evidence type="ECO:0000256" key="6">
    <source>
        <dbReference type="ARBA" id="ARBA00022989"/>
    </source>
</evidence>
<feature type="transmembrane region" description="Helical" evidence="9">
    <location>
        <begin position="60"/>
        <end position="78"/>
    </location>
</feature>
<feature type="transmembrane region" description="Helical" evidence="9">
    <location>
        <begin position="99"/>
        <end position="119"/>
    </location>
</feature>
<keyword evidence="6 9" id="KW-1133">Transmembrane helix</keyword>
<feature type="transmembrane region" description="Helical" evidence="9">
    <location>
        <begin position="27"/>
        <end position="48"/>
    </location>
</feature>
<feature type="domain" description="Tripartite ATP-independent periplasmic transporters DctQ component" evidence="10">
    <location>
        <begin position="36"/>
        <end position="163"/>
    </location>
</feature>
<dbReference type="RefSeq" id="WP_085847802.1">
    <property type="nucleotide sequence ID" value="NZ_FNZV01000002.1"/>
</dbReference>
<dbReference type="InterPro" id="IPR007387">
    <property type="entry name" value="TRAP_DctQ"/>
</dbReference>
<dbReference type="GO" id="GO:0022857">
    <property type="term" value="F:transmembrane transporter activity"/>
    <property type="evidence" value="ECO:0007669"/>
    <property type="project" value="UniProtKB-UniRule"/>
</dbReference>
<keyword evidence="2 9" id="KW-0813">Transport</keyword>
<dbReference type="STRING" id="658057.SAMN04488032_102176"/>
<evidence type="ECO:0000256" key="5">
    <source>
        <dbReference type="ARBA" id="ARBA00022692"/>
    </source>
</evidence>
<name>A0A1Y5RU23_9RHOB</name>
<comment type="subcellular location">
    <subcellularLocation>
        <location evidence="1 9">Cell inner membrane</location>
        <topology evidence="1 9">Multi-pass membrane protein</topology>
    </subcellularLocation>
</comment>
<dbReference type="PANTHER" id="PTHR35011:SF2">
    <property type="entry name" value="2,3-DIKETO-L-GULONATE TRAP TRANSPORTER SMALL PERMEASE PROTEIN YIAM"/>
    <property type="match status" value="1"/>
</dbReference>
<organism evidence="11 12">
    <name type="scientific">Pacificibacter marinus</name>
    <dbReference type="NCBI Taxonomy" id="658057"/>
    <lineage>
        <taxon>Bacteria</taxon>
        <taxon>Pseudomonadati</taxon>
        <taxon>Pseudomonadota</taxon>
        <taxon>Alphaproteobacteria</taxon>
        <taxon>Rhodobacterales</taxon>
        <taxon>Roseobacteraceae</taxon>
        <taxon>Pacificibacter</taxon>
    </lineage>
</organism>
<comment type="subunit">
    <text evidence="9">The complex comprises the extracytoplasmic solute receptor protein and the two transmembrane proteins.</text>
</comment>
<evidence type="ECO:0000256" key="9">
    <source>
        <dbReference type="RuleBase" id="RU369079"/>
    </source>
</evidence>
<keyword evidence="7 9" id="KW-0472">Membrane</keyword>
<keyword evidence="4 9" id="KW-0997">Cell inner membrane</keyword>
<sequence length="170" mass="18003">MNTVITFIRGNAVKGPIAKIAIHGTEMLAAALMGLIVVLVLANALGRYIFDNPLPWSEEIVMTAMIWVASVGILLGVWRGSLICCDVLVMRLPIRARRILGVVCGAIGSFTLAFFAVKIGAYLNLFGTDVSPILRMPKGLGISALMLSMAGMAAVLLLRTAQAAFGGRTT</sequence>
<keyword evidence="12" id="KW-1185">Reference proteome</keyword>
<proteinExistence type="inferred from homology"/>
<evidence type="ECO:0000256" key="4">
    <source>
        <dbReference type="ARBA" id="ARBA00022519"/>
    </source>
</evidence>
<dbReference type="GO" id="GO:0005886">
    <property type="term" value="C:plasma membrane"/>
    <property type="evidence" value="ECO:0007669"/>
    <property type="project" value="UniProtKB-SubCell"/>
</dbReference>
<dbReference type="EMBL" id="FWFW01000002">
    <property type="protein sequence ID" value="SLN25460.1"/>
    <property type="molecule type" value="Genomic_DNA"/>
</dbReference>
<accession>A0A1Y5RU23</accession>
<dbReference type="OrthoDB" id="4964541at2"/>
<gene>
    <name evidence="11" type="ORF">PAM7971_00912</name>
</gene>
<evidence type="ECO:0000256" key="7">
    <source>
        <dbReference type="ARBA" id="ARBA00023136"/>
    </source>
</evidence>
<evidence type="ECO:0000256" key="8">
    <source>
        <dbReference type="ARBA" id="ARBA00038436"/>
    </source>
</evidence>
<dbReference type="Pfam" id="PF04290">
    <property type="entry name" value="DctQ"/>
    <property type="match status" value="1"/>
</dbReference>
<evidence type="ECO:0000313" key="11">
    <source>
        <dbReference type="EMBL" id="SLN25460.1"/>
    </source>
</evidence>
<evidence type="ECO:0000256" key="1">
    <source>
        <dbReference type="ARBA" id="ARBA00004429"/>
    </source>
</evidence>
<keyword evidence="3" id="KW-1003">Cell membrane</keyword>
<dbReference type="GO" id="GO:0015740">
    <property type="term" value="P:C4-dicarboxylate transport"/>
    <property type="evidence" value="ECO:0007669"/>
    <property type="project" value="TreeGrafter"/>
</dbReference>
<comment type="function">
    <text evidence="9">Part of the tripartite ATP-independent periplasmic (TRAP) transport system.</text>
</comment>
<evidence type="ECO:0000259" key="10">
    <source>
        <dbReference type="Pfam" id="PF04290"/>
    </source>
</evidence>
<dbReference type="AlphaFoldDB" id="A0A1Y5RU23"/>
<dbReference type="Proteomes" id="UP000193307">
    <property type="component" value="Unassembled WGS sequence"/>
</dbReference>
<comment type="similarity">
    <text evidence="8 9">Belongs to the TRAP transporter small permease family.</text>
</comment>
<feature type="transmembrane region" description="Helical" evidence="9">
    <location>
        <begin position="139"/>
        <end position="158"/>
    </location>
</feature>
<dbReference type="InterPro" id="IPR055348">
    <property type="entry name" value="DctQ"/>
</dbReference>
<evidence type="ECO:0000313" key="12">
    <source>
        <dbReference type="Proteomes" id="UP000193307"/>
    </source>
</evidence>
<protein>
    <recommendedName>
        <fullName evidence="9">TRAP transporter small permease protein</fullName>
    </recommendedName>
</protein>
<dbReference type="PANTHER" id="PTHR35011">
    <property type="entry name" value="2,3-DIKETO-L-GULONATE TRAP TRANSPORTER SMALL PERMEASE PROTEIN YIAM"/>
    <property type="match status" value="1"/>
</dbReference>
<keyword evidence="5 9" id="KW-0812">Transmembrane</keyword>
<reference evidence="11 12" key="1">
    <citation type="submission" date="2017-03" db="EMBL/GenBank/DDBJ databases">
        <authorList>
            <person name="Afonso C.L."/>
            <person name="Miller P.J."/>
            <person name="Scott M.A."/>
            <person name="Spackman E."/>
            <person name="Goraichik I."/>
            <person name="Dimitrov K.M."/>
            <person name="Suarez D.L."/>
            <person name="Swayne D.E."/>
        </authorList>
    </citation>
    <scope>NUCLEOTIDE SEQUENCE [LARGE SCALE GENOMIC DNA]</scope>
    <source>
        <strain evidence="11 12">CECT 7971</strain>
    </source>
</reference>
<evidence type="ECO:0000256" key="2">
    <source>
        <dbReference type="ARBA" id="ARBA00022448"/>
    </source>
</evidence>
<evidence type="ECO:0000256" key="3">
    <source>
        <dbReference type="ARBA" id="ARBA00022475"/>
    </source>
</evidence>